<keyword evidence="6" id="KW-1185">Reference proteome</keyword>
<dbReference type="GO" id="GO:0005524">
    <property type="term" value="F:ATP binding"/>
    <property type="evidence" value="ECO:0007669"/>
    <property type="project" value="UniProtKB-UniRule"/>
</dbReference>
<dbReference type="EC" id="2.7.7.75" evidence="2"/>
<dbReference type="InterPro" id="IPR001453">
    <property type="entry name" value="MoaB/Mog_dom"/>
</dbReference>
<comment type="catalytic activity">
    <reaction evidence="3">
        <text>molybdopterin + ATP + H(+) = adenylyl-molybdopterin + diphosphate</text>
        <dbReference type="Rhea" id="RHEA:31331"/>
        <dbReference type="ChEBI" id="CHEBI:15378"/>
        <dbReference type="ChEBI" id="CHEBI:30616"/>
        <dbReference type="ChEBI" id="CHEBI:33019"/>
        <dbReference type="ChEBI" id="CHEBI:58698"/>
        <dbReference type="ChEBI" id="CHEBI:62727"/>
    </reaction>
</comment>
<dbReference type="AlphaFoldDB" id="A0A2B7XQT2"/>
<dbReference type="Gene3D" id="2.170.190.11">
    <property type="entry name" value="Molybdopterin biosynthesis moea protein, domain 3"/>
    <property type="match status" value="1"/>
</dbReference>
<dbReference type="InterPro" id="IPR036688">
    <property type="entry name" value="MoeA_C_domain_IV_sf"/>
</dbReference>
<comment type="catalytic activity">
    <reaction evidence="3">
        <text>adenylyl-molybdopterin + molybdate = Mo-molybdopterin + AMP + H(+)</text>
        <dbReference type="Rhea" id="RHEA:35047"/>
        <dbReference type="ChEBI" id="CHEBI:15378"/>
        <dbReference type="ChEBI" id="CHEBI:36264"/>
        <dbReference type="ChEBI" id="CHEBI:62727"/>
        <dbReference type="ChEBI" id="CHEBI:71302"/>
        <dbReference type="ChEBI" id="CHEBI:456215"/>
    </reaction>
</comment>
<comment type="cofactor">
    <cofactor evidence="3">
        <name>Mg(2+)</name>
        <dbReference type="ChEBI" id="CHEBI:18420"/>
    </cofactor>
</comment>
<evidence type="ECO:0000256" key="2">
    <source>
        <dbReference type="ARBA" id="ARBA00012509"/>
    </source>
</evidence>
<dbReference type="PANTHER" id="PTHR10192">
    <property type="entry name" value="MOLYBDOPTERIN BIOSYNTHESIS PROTEIN"/>
    <property type="match status" value="1"/>
</dbReference>
<evidence type="ECO:0000256" key="3">
    <source>
        <dbReference type="RuleBase" id="RU365090"/>
    </source>
</evidence>
<dbReference type="GO" id="GO:0005829">
    <property type="term" value="C:cytosol"/>
    <property type="evidence" value="ECO:0007669"/>
    <property type="project" value="TreeGrafter"/>
</dbReference>
<dbReference type="GO" id="GO:0006777">
    <property type="term" value="P:Mo-molybdopterin cofactor biosynthetic process"/>
    <property type="evidence" value="ECO:0007669"/>
    <property type="project" value="UniProtKB-UniRule"/>
</dbReference>
<dbReference type="InterPro" id="IPR038987">
    <property type="entry name" value="MoeA-like"/>
</dbReference>
<reference evidence="5 6" key="1">
    <citation type="submission" date="2017-10" db="EMBL/GenBank/DDBJ databases">
        <title>Comparative genomics in systemic dimorphic fungi from Ajellomycetaceae.</title>
        <authorList>
            <person name="Munoz J.F."/>
            <person name="Mcewen J.G."/>
            <person name="Clay O.K."/>
            <person name="Cuomo C.A."/>
        </authorList>
    </citation>
    <scope>NUCLEOTIDE SEQUENCE [LARGE SCALE GENOMIC DNA]</scope>
    <source>
        <strain evidence="5 6">UAMH5409</strain>
    </source>
</reference>
<dbReference type="GO" id="GO:0046872">
    <property type="term" value="F:metal ion binding"/>
    <property type="evidence" value="ECO:0007669"/>
    <property type="project" value="UniProtKB-UniRule"/>
</dbReference>
<keyword evidence="3" id="KW-0500">Molybdenum</keyword>
<dbReference type="SUPFAM" id="SSF53218">
    <property type="entry name" value="Molybdenum cofactor biosynthesis proteins"/>
    <property type="match status" value="1"/>
</dbReference>
<dbReference type="Pfam" id="PF00994">
    <property type="entry name" value="MoCF_biosynth"/>
    <property type="match status" value="1"/>
</dbReference>
<dbReference type="Pfam" id="PF03453">
    <property type="entry name" value="MoeA_N"/>
    <property type="match status" value="1"/>
</dbReference>
<evidence type="ECO:0000313" key="6">
    <source>
        <dbReference type="Proteomes" id="UP000223968"/>
    </source>
</evidence>
<keyword evidence="3" id="KW-0479">Metal-binding</keyword>
<dbReference type="Gene3D" id="3.90.105.10">
    <property type="entry name" value="Molybdopterin biosynthesis moea protein, domain 2"/>
    <property type="match status" value="1"/>
</dbReference>
<name>A0A2B7XQT2_9EURO</name>
<dbReference type="CDD" id="cd00887">
    <property type="entry name" value="MoeA"/>
    <property type="match status" value="1"/>
</dbReference>
<dbReference type="InterPro" id="IPR005110">
    <property type="entry name" value="MoeA_linker/N"/>
</dbReference>
<dbReference type="UniPathway" id="UPA00344"/>
<dbReference type="InterPro" id="IPR036135">
    <property type="entry name" value="MoeA_linker/N_sf"/>
</dbReference>
<keyword evidence="3" id="KW-0808">Transferase</keyword>
<comment type="caution">
    <text evidence="5">The sequence shown here is derived from an EMBL/GenBank/DDBJ whole genome shotgun (WGS) entry which is preliminary data.</text>
</comment>
<evidence type="ECO:0000256" key="1">
    <source>
        <dbReference type="ARBA" id="ARBA00008339"/>
    </source>
</evidence>
<keyword evidence="3" id="KW-0460">Magnesium</keyword>
<dbReference type="FunFam" id="2.170.190.11:FF:000006">
    <property type="entry name" value="Molybdopterin molybdenumtransferase"/>
    <property type="match status" value="1"/>
</dbReference>
<dbReference type="STRING" id="1447875.A0A2B7XQT2"/>
<keyword evidence="3" id="KW-0501">Molybdenum cofactor biosynthesis</keyword>
<comment type="function">
    <text evidence="3">Catalyzes two steps in the biosynthesis of the molybdenum cofactor. In the first step, molybdopterin is adenylated. Subsequently, molybdate is inserted into adenylated molybdopterin and AMP is released.</text>
</comment>
<dbReference type="InterPro" id="IPR036425">
    <property type="entry name" value="MoaB/Mog-like_dom_sf"/>
</dbReference>
<sequence>MDIPYDEAISIIKAEAAASLQTNQRRTETVPLNKALSRISKDTHLSPLSTPRWDTSAMDGYALSSKATQRASDLTPAIFAIKATIAAGDKPLPMSGKLDFGVYPCAEIMTGARFPESTTGEPFDCCVRLEDTLPSLSNGRVARKYKCIQTMKPARSGQNKRRAGEDFQEGDVILDAGDVIRPPHIMALASVGIKTVNVLCKPRVGVFSTGYELLPDASASVIPDANGPYICATLEEQGYNVEYLGVIEDISEMAAFKILSSLRESPDLDMIITTGGVSAGKFDVVREALEANLNASVLFHRVAMRPGHPALFARIPEGTPLSWTIQNCNGESSCAKVATVSSRKVAFFGLPGNPVASAACLQFLAMPFLRTLNSAPDQPPVPAIVRSLEKHNHGEIASGSVSTEGVCDGGASLVDGAYTDTNPLVTCPTNKDVFRPGKLLSRGAHGMVEVGIIADHSPGKVSPFLGADCWVHVRQGRGELRDGDGVDVYPLLGERGLWTRSFSSGTKPAN</sequence>
<comment type="similarity">
    <text evidence="3">Belongs to the MoeA family.</text>
</comment>
<evidence type="ECO:0000313" key="5">
    <source>
        <dbReference type="EMBL" id="PGH14124.1"/>
    </source>
</evidence>
<comment type="similarity">
    <text evidence="1">In the C-terminal section; belongs to the MoeA family.</text>
</comment>
<dbReference type="EMBL" id="PDNB01000038">
    <property type="protein sequence ID" value="PGH14124.1"/>
    <property type="molecule type" value="Genomic_DNA"/>
</dbReference>
<feature type="domain" description="MoaB/Mog" evidence="4">
    <location>
        <begin position="205"/>
        <end position="371"/>
    </location>
</feature>
<gene>
    <name evidence="5" type="ORF">AJ79_03241</name>
</gene>
<dbReference type="SUPFAM" id="SSF63867">
    <property type="entry name" value="MoeA C-terminal domain-like"/>
    <property type="match status" value="1"/>
</dbReference>
<proteinExistence type="inferred from homology"/>
<protein>
    <recommendedName>
        <fullName evidence="2">molybdopterin adenylyltransferase</fullName>
        <ecNumber evidence="2">2.7.7.75</ecNumber>
    </recommendedName>
</protein>
<dbReference type="Proteomes" id="UP000223968">
    <property type="component" value="Unassembled WGS sequence"/>
</dbReference>
<dbReference type="OrthoDB" id="4206310at2759"/>
<organism evidence="5 6">
    <name type="scientific">Helicocarpus griseus UAMH5409</name>
    <dbReference type="NCBI Taxonomy" id="1447875"/>
    <lineage>
        <taxon>Eukaryota</taxon>
        <taxon>Fungi</taxon>
        <taxon>Dikarya</taxon>
        <taxon>Ascomycota</taxon>
        <taxon>Pezizomycotina</taxon>
        <taxon>Eurotiomycetes</taxon>
        <taxon>Eurotiomycetidae</taxon>
        <taxon>Onygenales</taxon>
        <taxon>Ajellomycetaceae</taxon>
        <taxon>Helicocarpus</taxon>
    </lineage>
</organism>
<dbReference type="GO" id="GO:0061598">
    <property type="term" value="F:molybdopterin adenylyltransferase activity"/>
    <property type="evidence" value="ECO:0007669"/>
    <property type="project" value="UniProtKB-UniRule"/>
</dbReference>
<evidence type="ECO:0000259" key="4">
    <source>
        <dbReference type="SMART" id="SM00852"/>
    </source>
</evidence>
<dbReference type="SUPFAM" id="SSF63882">
    <property type="entry name" value="MoeA N-terminal region -like"/>
    <property type="match status" value="1"/>
</dbReference>
<dbReference type="GO" id="GO:0061599">
    <property type="term" value="F:molybdopterin molybdotransferase activity"/>
    <property type="evidence" value="ECO:0007669"/>
    <property type="project" value="UniProtKB-UniRule"/>
</dbReference>
<comment type="pathway">
    <text evidence="3">Cofactor biosynthesis; molybdopterin biosynthesis.</text>
</comment>
<dbReference type="SMART" id="SM00852">
    <property type="entry name" value="MoCF_biosynth"/>
    <property type="match status" value="1"/>
</dbReference>
<dbReference type="PANTHER" id="PTHR10192:SF30">
    <property type="entry name" value="MOLYBDOPTERIN ADENYLYLTRANSFERASE"/>
    <property type="match status" value="1"/>
</dbReference>
<dbReference type="Gene3D" id="3.40.980.10">
    <property type="entry name" value="MoaB/Mog-like domain"/>
    <property type="match status" value="1"/>
</dbReference>
<accession>A0A2B7XQT2</accession>